<feature type="transmembrane region" description="Helical" evidence="5">
    <location>
        <begin position="21"/>
        <end position="43"/>
    </location>
</feature>
<dbReference type="InterPro" id="IPR020846">
    <property type="entry name" value="MFS_dom"/>
</dbReference>
<dbReference type="PANTHER" id="PTHR42718:SF42">
    <property type="entry name" value="EXPORT PROTEIN"/>
    <property type="match status" value="1"/>
</dbReference>
<dbReference type="EMBL" id="JBHSBH010000010">
    <property type="protein sequence ID" value="MFC3997304.1"/>
    <property type="molecule type" value="Genomic_DNA"/>
</dbReference>
<feature type="transmembrane region" description="Helical" evidence="5">
    <location>
        <begin position="177"/>
        <end position="196"/>
    </location>
</feature>
<name>A0ABV8FPJ1_9ACTN</name>
<keyword evidence="3 5" id="KW-1133">Transmembrane helix</keyword>
<evidence type="ECO:0000256" key="1">
    <source>
        <dbReference type="ARBA" id="ARBA00004651"/>
    </source>
</evidence>
<feature type="transmembrane region" description="Helical" evidence="5">
    <location>
        <begin position="89"/>
        <end position="110"/>
    </location>
</feature>
<dbReference type="Gene3D" id="1.20.1720.10">
    <property type="entry name" value="Multidrug resistance protein D"/>
    <property type="match status" value="1"/>
</dbReference>
<reference evidence="8" key="1">
    <citation type="journal article" date="2019" name="Int. J. Syst. Evol. Microbiol.">
        <title>The Global Catalogue of Microorganisms (GCM) 10K type strain sequencing project: providing services to taxonomists for standard genome sequencing and annotation.</title>
        <authorList>
            <consortium name="The Broad Institute Genomics Platform"/>
            <consortium name="The Broad Institute Genome Sequencing Center for Infectious Disease"/>
            <person name="Wu L."/>
            <person name="Ma J."/>
        </authorList>
    </citation>
    <scope>NUCLEOTIDE SEQUENCE [LARGE SCALE GENOMIC DNA]</scope>
    <source>
        <strain evidence="8">TBRC 1826</strain>
    </source>
</reference>
<feature type="transmembrane region" description="Helical" evidence="5">
    <location>
        <begin position="146"/>
        <end position="171"/>
    </location>
</feature>
<feature type="transmembrane region" description="Helical" evidence="5">
    <location>
        <begin position="474"/>
        <end position="494"/>
    </location>
</feature>
<feature type="transmembrane region" description="Helical" evidence="5">
    <location>
        <begin position="234"/>
        <end position="253"/>
    </location>
</feature>
<feature type="transmembrane region" description="Helical" evidence="5">
    <location>
        <begin position="274"/>
        <end position="298"/>
    </location>
</feature>
<protein>
    <submittedName>
        <fullName evidence="7">MFS transporter</fullName>
    </submittedName>
</protein>
<dbReference type="PROSITE" id="PS50850">
    <property type="entry name" value="MFS"/>
    <property type="match status" value="1"/>
</dbReference>
<dbReference type="PROSITE" id="PS00216">
    <property type="entry name" value="SUGAR_TRANSPORT_1"/>
    <property type="match status" value="1"/>
</dbReference>
<feature type="domain" description="Major facilitator superfamily (MFS) profile" evidence="6">
    <location>
        <begin position="21"/>
        <end position="498"/>
    </location>
</feature>
<feature type="transmembrane region" description="Helical" evidence="5">
    <location>
        <begin position="364"/>
        <end position="390"/>
    </location>
</feature>
<proteinExistence type="predicted"/>
<feature type="transmembrane region" description="Helical" evidence="5">
    <location>
        <begin position="208"/>
        <end position="228"/>
    </location>
</feature>
<evidence type="ECO:0000256" key="5">
    <source>
        <dbReference type="SAM" id="Phobius"/>
    </source>
</evidence>
<dbReference type="PANTHER" id="PTHR42718">
    <property type="entry name" value="MAJOR FACILITATOR SUPERFAMILY MULTIDRUG TRANSPORTER MFSC"/>
    <property type="match status" value="1"/>
</dbReference>
<keyword evidence="4 5" id="KW-0472">Membrane</keyword>
<feature type="transmembrane region" description="Helical" evidence="5">
    <location>
        <begin position="63"/>
        <end position="82"/>
    </location>
</feature>
<evidence type="ECO:0000313" key="7">
    <source>
        <dbReference type="EMBL" id="MFC3997304.1"/>
    </source>
</evidence>
<gene>
    <name evidence="7" type="ORF">ACFOVU_15340</name>
</gene>
<accession>A0ABV8FPJ1</accession>
<dbReference type="Pfam" id="PF07690">
    <property type="entry name" value="MFS_1"/>
    <property type="match status" value="1"/>
</dbReference>
<feature type="transmembrane region" description="Helical" evidence="5">
    <location>
        <begin position="339"/>
        <end position="358"/>
    </location>
</feature>
<evidence type="ECO:0000256" key="2">
    <source>
        <dbReference type="ARBA" id="ARBA00022692"/>
    </source>
</evidence>
<evidence type="ECO:0000256" key="4">
    <source>
        <dbReference type="ARBA" id="ARBA00023136"/>
    </source>
</evidence>
<dbReference type="InterPro" id="IPR011701">
    <property type="entry name" value="MFS"/>
</dbReference>
<dbReference type="RefSeq" id="WP_378534165.1">
    <property type="nucleotide sequence ID" value="NZ_JBHSBH010000010.1"/>
</dbReference>
<dbReference type="Gene3D" id="1.20.1250.20">
    <property type="entry name" value="MFS general substrate transporter like domains"/>
    <property type="match status" value="1"/>
</dbReference>
<dbReference type="SUPFAM" id="SSF103473">
    <property type="entry name" value="MFS general substrate transporter"/>
    <property type="match status" value="1"/>
</dbReference>
<organism evidence="7 8">
    <name type="scientific">Nocardiopsis sediminis</name>
    <dbReference type="NCBI Taxonomy" id="1778267"/>
    <lineage>
        <taxon>Bacteria</taxon>
        <taxon>Bacillati</taxon>
        <taxon>Actinomycetota</taxon>
        <taxon>Actinomycetes</taxon>
        <taxon>Streptosporangiales</taxon>
        <taxon>Nocardiopsidaceae</taxon>
        <taxon>Nocardiopsis</taxon>
    </lineage>
</organism>
<feature type="transmembrane region" description="Helical" evidence="5">
    <location>
        <begin position="116"/>
        <end position="134"/>
    </location>
</feature>
<dbReference type="InterPro" id="IPR036259">
    <property type="entry name" value="MFS_trans_sf"/>
</dbReference>
<feature type="transmembrane region" description="Helical" evidence="5">
    <location>
        <begin position="411"/>
        <end position="428"/>
    </location>
</feature>
<evidence type="ECO:0000256" key="3">
    <source>
        <dbReference type="ARBA" id="ARBA00022989"/>
    </source>
</evidence>
<dbReference type="InterPro" id="IPR005829">
    <property type="entry name" value="Sugar_transporter_CS"/>
</dbReference>
<comment type="subcellular location">
    <subcellularLocation>
        <location evidence="1">Cell membrane</location>
        <topology evidence="1">Multi-pass membrane protein</topology>
    </subcellularLocation>
</comment>
<evidence type="ECO:0000313" key="8">
    <source>
        <dbReference type="Proteomes" id="UP001595847"/>
    </source>
</evidence>
<dbReference type="Proteomes" id="UP001595847">
    <property type="component" value="Unassembled WGS sequence"/>
</dbReference>
<keyword evidence="8" id="KW-1185">Reference proteome</keyword>
<dbReference type="CDD" id="cd17321">
    <property type="entry name" value="MFS_MMR_MDR_like"/>
    <property type="match status" value="1"/>
</dbReference>
<dbReference type="PRINTS" id="PR01036">
    <property type="entry name" value="TCRTETB"/>
</dbReference>
<feature type="transmembrane region" description="Helical" evidence="5">
    <location>
        <begin position="310"/>
        <end position="327"/>
    </location>
</feature>
<sequence length="502" mass="48886">MADTARGARDSRAGHPHRWRILAAICAGLLVIVLDNTVVNLALPSIAAAFGASTAQQQAVVDAYVVVFAGLLIAAGAAADRYGRRRAMVAGLVLLGLASAAAAAAGSVWWLVAMRAVMGVGAALVMPATLAVIVQVFPAHERPRAFAAWAAVASVGMAAGPVLGGLLVAAWSWAGVFLINAPVAAAAVAALLRLVPESRDPARRPVDPAGALLATLGMVALVTAVIAAGAHGPAAPAALVCAPVAALALAAFVRHQRRSPAPLVDFSLYRDRRFAGGSAAATLLTLGTGSALFVIAQYLQLVLGLTPLEAGAAVMPLAAGTVLGSAAGGRAPERIGPRAAIVAGFAATAAGFVLLAAPGPDGPYGVVAAGLLLAGAGTGFAGPATTSTILGAVPAGRAGMGSALNDTHQQLGIALGVAALGGLLSAAYRAGLPPSAPSEAQASPAAAFAHAAGRPGGADLAEAAASAFTGAQSLTMLVAAGCATAGAVTAALVLPRDAPARP</sequence>
<keyword evidence="2 5" id="KW-0812">Transmembrane</keyword>
<comment type="caution">
    <text evidence="7">The sequence shown here is derived from an EMBL/GenBank/DDBJ whole genome shotgun (WGS) entry which is preliminary data.</text>
</comment>
<evidence type="ECO:0000259" key="6">
    <source>
        <dbReference type="PROSITE" id="PS50850"/>
    </source>
</evidence>